<protein>
    <recommendedName>
        <fullName evidence="3">Gluconate 2-dehydrogenase subunit 3 family protein</fullName>
    </recommendedName>
</protein>
<gene>
    <name evidence="1" type="ORF">OAN307_c19290</name>
</gene>
<dbReference type="EMBL" id="CP003740">
    <property type="protein sequence ID" value="AGI67578.1"/>
    <property type="molecule type" value="Genomic_DNA"/>
</dbReference>
<dbReference type="Proteomes" id="UP000005307">
    <property type="component" value="Chromosome"/>
</dbReference>
<proteinExistence type="predicted"/>
<name>M9R734_9RHOB</name>
<dbReference type="STRING" id="391626.OAN307_c19290"/>
<reference evidence="1 2" key="1">
    <citation type="journal article" date="2013" name="PLoS ONE">
        <title>Poles Apart: Arctic and Antarctic Octadecabacter strains Share High Genome Plasticity and a New Type of Xanthorhodopsin.</title>
        <authorList>
            <person name="Vollmers J."/>
            <person name="Voget S."/>
            <person name="Dietrich S."/>
            <person name="Gollnow K."/>
            <person name="Smits M."/>
            <person name="Meyer K."/>
            <person name="Brinkhoff T."/>
            <person name="Simon M."/>
            <person name="Daniel R."/>
        </authorList>
    </citation>
    <scope>NUCLEOTIDE SEQUENCE [LARGE SCALE GENOMIC DNA]</scope>
    <source>
        <strain evidence="1 2">307</strain>
    </source>
</reference>
<evidence type="ECO:0008006" key="3">
    <source>
        <dbReference type="Google" id="ProtNLM"/>
    </source>
</evidence>
<keyword evidence="2" id="KW-1185">Reference proteome</keyword>
<accession>M9R734</accession>
<evidence type="ECO:0000313" key="1">
    <source>
        <dbReference type="EMBL" id="AGI67578.1"/>
    </source>
</evidence>
<sequence length="149" mass="16398">MWTDKQNQTLILILDELIPANEKAGVPAAGALGVADFLPAATPYAIDPVQSITEVLKAVDDKIPDFAKLVRTDKIALLKDVETRHVVDFATLVRLTYMGYYSRSDVRPMFGVGAHPVQPKGYDVARESNELMDSLTAPVRARGQVFRDV</sequence>
<dbReference type="AlphaFoldDB" id="M9R734"/>
<organism evidence="1 2">
    <name type="scientific">Octadecabacter antarcticus 307</name>
    <dbReference type="NCBI Taxonomy" id="391626"/>
    <lineage>
        <taxon>Bacteria</taxon>
        <taxon>Pseudomonadati</taxon>
        <taxon>Pseudomonadota</taxon>
        <taxon>Alphaproteobacteria</taxon>
        <taxon>Rhodobacterales</taxon>
        <taxon>Roseobacteraceae</taxon>
        <taxon>Octadecabacter</taxon>
    </lineage>
</organism>
<dbReference type="HOGENOM" id="CLU_1747768_0_0_5"/>
<dbReference type="KEGG" id="oat:OAN307_c19290"/>
<evidence type="ECO:0000313" key="2">
    <source>
        <dbReference type="Proteomes" id="UP000005307"/>
    </source>
</evidence>